<dbReference type="AlphaFoldDB" id="A0A977L155"/>
<feature type="domain" description="Glycosyl transferase family 1" evidence="3">
    <location>
        <begin position="200"/>
        <end position="347"/>
    </location>
</feature>
<gene>
    <name evidence="4" type="ORF">KA717_04465</name>
</gene>
<accession>A0A977L155</accession>
<sequence>MNMTAAVFYKRDSYNTQEKRLLGRQSAGEGFLKAFVQYSQADSIYCYTDTQAEFHEFCQRVQPWIVGTRQGVWIPRDNPATLAVPGNLYHPDPRLSKLAWQRRFTDQKAYSLCGITHTIASIGVMEAIGDLLIAPIQPWDALICTSQSVKTAVLHILDHWAEYLAQRTGGKPNIDIQLPIIPLGIDLNAFSPANSQPNARQNLRQRLNIPSEEIVVLFVGRLCFYAKAHPVPMYLALEKAAQITNQKIHLIQAGWFEDEREEKGFQESAKSFCPTVNCIFVDGRQLDIRRDIWHTADIFISLVDNIQETFGLTPLEAMAAGLPVIVSDWDGYKESVRHEIDGFRIPSLSPSPPLGFGIAAAYLTGKINYSTYIAESSMATIVDINATAQALVTLITNPQLRKKMGENGQQRIKEIYDWQRIIPQYEELWQTLKEIRNSAIISVPLQPDSPPYPLCDDPFRVFAHYPTTPLKNEMVLELGDLGNAQGLAMISQHWVTNFGADKRLSPQIIQTILEVIQAAKGESIANLHQHHPDIHYFQLIFTLAYLIKFNILQINKLNILQINH</sequence>
<dbReference type="Pfam" id="PF00534">
    <property type="entry name" value="Glycos_transf_1"/>
    <property type="match status" value="1"/>
</dbReference>
<dbReference type="CDD" id="cd03801">
    <property type="entry name" value="GT4_PimA-like"/>
    <property type="match status" value="1"/>
</dbReference>
<dbReference type="Gene3D" id="3.40.50.2000">
    <property type="entry name" value="Glycogen Phosphorylase B"/>
    <property type="match status" value="1"/>
</dbReference>
<evidence type="ECO:0000259" key="3">
    <source>
        <dbReference type="Pfam" id="PF00534"/>
    </source>
</evidence>
<keyword evidence="1" id="KW-0328">Glycosyltransferase</keyword>
<dbReference type="KEGG" id="wna:KA717_04465"/>
<dbReference type="GO" id="GO:0016757">
    <property type="term" value="F:glycosyltransferase activity"/>
    <property type="evidence" value="ECO:0007669"/>
    <property type="project" value="UniProtKB-KW"/>
</dbReference>
<evidence type="ECO:0000256" key="1">
    <source>
        <dbReference type="ARBA" id="ARBA00022676"/>
    </source>
</evidence>
<name>A0A977L155_9CYAN</name>
<dbReference type="InterPro" id="IPR001296">
    <property type="entry name" value="Glyco_trans_1"/>
</dbReference>
<dbReference type="SUPFAM" id="SSF53756">
    <property type="entry name" value="UDP-Glycosyltransferase/glycogen phosphorylase"/>
    <property type="match status" value="1"/>
</dbReference>
<proteinExistence type="predicted"/>
<evidence type="ECO:0000256" key="2">
    <source>
        <dbReference type="ARBA" id="ARBA00022679"/>
    </source>
</evidence>
<organism evidence="4">
    <name type="scientific">Woronichinia naegeliana WA131</name>
    <dbReference type="NCBI Taxonomy" id="2824559"/>
    <lineage>
        <taxon>Bacteria</taxon>
        <taxon>Bacillati</taxon>
        <taxon>Cyanobacteriota</taxon>
        <taxon>Cyanophyceae</taxon>
        <taxon>Synechococcales</taxon>
        <taxon>Coelosphaeriaceae</taxon>
        <taxon>Woronichinia</taxon>
    </lineage>
</organism>
<keyword evidence="2" id="KW-0808">Transferase</keyword>
<evidence type="ECO:0000313" key="4">
    <source>
        <dbReference type="EMBL" id="UXE62115.1"/>
    </source>
</evidence>
<dbReference type="EMBL" id="CP073041">
    <property type="protein sequence ID" value="UXE62115.1"/>
    <property type="molecule type" value="Genomic_DNA"/>
</dbReference>
<dbReference type="PANTHER" id="PTHR12526">
    <property type="entry name" value="GLYCOSYLTRANSFERASE"/>
    <property type="match status" value="1"/>
</dbReference>
<protein>
    <submittedName>
        <fullName evidence="4">Glycosyltransferase family 4 protein</fullName>
    </submittedName>
</protein>
<dbReference type="PANTHER" id="PTHR12526:SF510">
    <property type="entry name" value="D-INOSITOL 3-PHOSPHATE GLYCOSYLTRANSFERASE"/>
    <property type="match status" value="1"/>
</dbReference>
<dbReference type="Proteomes" id="UP001065613">
    <property type="component" value="Chromosome"/>
</dbReference>
<reference evidence="4" key="1">
    <citation type="submission" date="2021-04" db="EMBL/GenBank/DDBJ databases">
        <title>Genome sequence of Woronichinia naegeliana from Washington state freshwater lake bloom.</title>
        <authorList>
            <person name="Dreher T.W."/>
        </authorList>
    </citation>
    <scope>NUCLEOTIDE SEQUENCE</scope>
    <source>
        <strain evidence="4">WA131</strain>
    </source>
</reference>